<accession>I2GFB2</accession>
<dbReference type="EMBL" id="CAIT01000005">
    <property type="protein sequence ID" value="CCH52587.1"/>
    <property type="molecule type" value="Genomic_DNA"/>
</dbReference>
<keyword evidence="2" id="KW-1185">Reference proteome</keyword>
<name>I2GFB2_9BACT</name>
<organism evidence="1 2">
    <name type="scientific">Fibrisoma limi BUZ 3</name>
    <dbReference type="NCBI Taxonomy" id="1185876"/>
    <lineage>
        <taxon>Bacteria</taxon>
        <taxon>Pseudomonadati</taxon>
        <taxon>Bacteroidota</taxon>
        <taxon>Cytophagia</taxon>
        <taxon>Cytophagales</taxon>
        <taxon>Spirosomataceae</taxon>
        <taxon>Fibrisoma</taxon>
    </lineage>
</organism>
<dbReference type="Proteomes" id="UP000009309">
    <property type="component" value="Unassembled WGS sequence"/>
</dbReference>
<dbReference type="STRING" id="1185876.BN8_01599"/>
<protein>
    <submittedName>
        <fullName evidence="1">Uncharacterized protein</fullName>
    </submittedName>
</protein>
<reference evidence="1 2" key="1">
    <citation type="journal article" date="2012" name="J. Bacteriol.">
        <title>Genome Sequence of the Filamentous Bacterium Fibrisoma limi BUZ 3T.</title>
        <authorList>
            <person name="Filippini M."/>
            <person name="Qi W."/>
            <person name="Jaenicke S."/>
            <person name="Goesmann A."/>
            <person name="Smits T.H."/>
            <person name="Bagheri H.C."/>
        </authorList>
    </citation>
    <scope>NUCLEOTIDE SEQUENCE [LARGE SCALE GENOMIC DNA]</scope>
    <source>
        <strain evidence="2">BUZ 3T</strain>
    </source>
</reference>
<evidence type="ECO:0000313" key="1">
    <source>
        <dbReference type="EMBL" id="CCH52587.1"/>
    </source>
</evidence>
<comment type="caution">
    <text evidence="1">The sequence shown here is derived from an EMBL/GenBank/DDBJ whole genome shotgun (WGS) entry which is preliminary data.</text>
</comment>
<evidence type="ECO:0000313" key="2">
    <source>
        <dbReference type="Proteomes" id="UP000009309"/>
    </source>
</evidence>
<dbReference type="AlphaFoldDB" id="I2GFB2"/>
<gene>
    <name evidence="1" type="ORF">BN8_01599</name>
</gene>
<proteinExistence type="predicted"/>
<sequence length="49" mass="5235">MSGKESDHRQVNEYLTPSFSVESVQTAFTHQPCSAATSHISVDSVPPSG</sequence>